<evidence type="ECO:0008006" key="8">
    <source>
        <dbReference type="Google" id="ProtNLM"/>
    </source>
</evidence>
<protein>
    <recommendedName>
        <fullName evidence="8">ZIP family metal transporter</fullName>
    </recommendedName>
</protein>
<dbReference type="InterPro" id="IPR003689">
    <property type="entry name" value="ZIP"/>
</dbReference>
<comment type="caution">
    <text evidence="6">The sequence shown here is derived from an EMBL/GenBank/DDBJ whole genome shotgun (WGS) entry which is preliminary data.</text>
</comment>
<evidence type="ECO:0000256" key="4">
    <source>
        <dbReference type="ARBA" id="ARBA00023136"/>
    </source>
</evidence>
<name>A0A1F4UR62_UNCKA</name>
<feature type="transmembrane region" description="Helical" evidence="5">
    <location>
        <begin position="164"/>
        <end position="185"/>
    </location>
</feature>
<evidence type="ECO:0000313" key="7">
    <source>
        <dbReference type="Proteomes" id="UP000176608"/>
    </source>
</evidence>
<organism evidence="6 7">
    <name type="scientific">candidate division WWE3 bacterium RIFCSPHIGHO2_01_FULL_42_13</name>
    <dbReference type="NCBI Taxonomy" id="1802617"/>
    <lineage>
        <taxon>Bacteria</taxon>
        <taxon>Katanobacteria</taxon>
    </lineage>
</organism>
<keyword evidence="2 5" id="KW-0812">Transmembrane</keyword>
<keyword evidence="4 5" id="KW-0472">Membrane</keyword>
<dbReference type="GO" id="GO:0016020">
    <property type="term" value="C:membrane"/>
    <property type="evidence" value="ECO:0007669"/>
    <property type="project" value="UniProtKB-SubCell"/>
</dbReference>
<feature type="transmembrane region" description="Helical" evidence="5">
    <location>
        <begin position="6"/>
        <end position="25"/>
    </location>
</feature>
<dbReference type="EMBL" id="MEVA01000009">
    <property type="protein sequence ID" value="OGC47467.1"/>
    <property type="molecule type" value="Genomic_DNA"/>
</dbReference>
<dbReference type="AlphaFoldDB" id="A0A1F4UR62"/>
<dbReference type="Pfam" id="PF02535">
    <property type="entry name" value="Zip"/>
    <property type="match status" value="2"/>
</dbReference>
<dbReference type="STRING" id="1802617.A2886_03530"/>
<dbReference type="PANTHER" id="PTHR16950">
    <property type="entry name" value="ZINC TRANSPORTER SLC39A7 HISTIDINE-RICH MEMBRANE PROTEIN KE4"/>
    <property type="match status" value="1"/>
</dbReference>
<dbReference type="GO" id="GO:0046873">
    <property type="term" value="F:metal ion transmembrane transporter activity"/>
    <property type="evidence" value="ECO:0007669"/>
    <property type="project" value="InterPro"/>
</dbReference>
<keyword evidence="3 5" id="KW-1133">Transmembrane helix</keyword>
<comment type="subcellular location">
    <subcellularLocation>
        <location evidence="1">Membrane</location>
        <topology evidence="1">Multi-pass membrane protein</topology>
    </subcellularLocation>
</comment>
<dbReference type="PANTHER" id="PTHR16950:SF16">
    <property type="entry name" value="ZINC TRANSPORTER ZIP13"/>
    <property type="match status" value="1"/>
</dbReference>
<evidence type="ECO:0000256" key="1">
    <source>
        <dbReference type="ARBA" id="ARBA00004141"/>
    </source>
</evidence>
<evidence type="ECO:0000313" key="6">
    <source>
        <dbReference type="EMBL" id="OGC47467.1"/>
    </source>
</evidence>
<reference evidence="6 7" key="1">
    <citation type="journal article" date="2016" name="Nat. Commun.">
        <title>Thousands of microbial genomes shed light on interconnected biogeochemical processes in an aquifer system.</title>
        <authorList>
            <person name="Anantharaman K."/>
            <person name="Brown C.T."/>
            <person name="Hug L.A."/>
            <person name="Sharon I."/>
            <person name="Castelle C.J."/>
            <person name="Probst A.J."/>
            <person name="Thomas B.C."/>
            <person name="Singh A."/>
            <person name="Wilkins M.J."/>
            <person name="Karaoz U."/>
            <person name="Brodie E.L."/>
            <person name="Williams K.H."/>
            <person name="Hubbard S.S."/>
            <person name="Banfield J.F."/>
        </authorList>
    </citation>
    <scope>NUCLEOTIDE SEQUENCE [LARGE SCALE GENOMIC DNA]</scope>
</reference>
<evidence type="ECO:0000256" key="3">
    <source>
        <dbReference type="ARBA" id="ARBA00022989"/>
    </source>
</evidence>
<feature type="transmembrane region" description="Helical" evidence="5">
    <location>
        <begin position="224"/>
        <end position="241"/>
    </location>
</feature>
<sequence length="245" mass="26669">MATLFYIVGATFVISLISLLGAILISRDGKFLNKITFLLVGLSTGTLLGSAFLHLIPESLEFLGIETVSLVMLLSFATFFLIEKLLHWHHCHDGECDIHQFGYVNLLGDAFHNFIDGLIIAASFSVSIELGIISSTAIILHEIPQELGDFGVLIHAGIKKQTAIFYNFLVALMAVGGGVLGYFFLSSSDMLLGYLLPVAAGGFLYISTSDLIPEIRNETNLAKSLKAFALFLVGIALMYFLRQGK</sequence>
<feature type="transmembrane region" description="Helical" evidence="5">
    <location>
        <begin position="62"/>
        <end position="82"/>
    </location>
</feature>
<evidence type="ECO:0000256" key="2">
    <source>
        <dbReference type="ARBA" id="ARBA00022692"/>
    </source>
</evidence>
<dbReference type="Proteomes" id="UP000176608">
    <property type="component" value="Unassembled WGS sequence"/>
</dbReference>
<gene>
    <name evidence="6" type="ORF">A2886_03530</name>
</gene>
<feature type="transmembrane region" description="Helical" evidence="5">
    <location>
        <begin position="37"/>
        <end position="56"/>
    </location>
</feature>
<evidence type="ECO:0000256" key="5">
    <source>
        <dbReference type="SAM" id="Phobius"/>
    </source>
</evidence>
<accession>A0A1F4UR62</accession>
<proteinExistence type="predicted"/>
<feature type="transmembrane region" description="Helical" evidence="5">
    <location>
        <begin position="191"/>
        <end position="212"/>
    </location>
</feature>